<dbReference type="InterPro" id="IPR036259">
    <property type="entry name" value="MFS_trans_sf"/>
</dbReference>
<organism evidence="9 10">
    <name type="scientific">Pyrobaculum islandicum (strain DSM 4184 / JCM 9189 / GEO3)</name>
    <dbReference type="NCBI Taxonomy" id="384616"/>
    <lineage>
        <taxon>Archaea</taxon>
        <taxon>Thermoproteota</taxon>
        <taxon>Thermoprotei</taxon>
        <taxon>Thermoproteales</taxon>
        <taxon>Thermoproteaceae</taxon>
        <taxon>Pyrobaculum</taxon>
    </lineage>
</organism>
<evidence type="ECO:0000256" key="2">
    <source>
        <dbReference type="ARBA" id="ARBA00022448"/>
    </source>
</evidence>
<dbReference type="Pfam" id="PF07690">
    <property type="entry name" value="MFS_1"/>
    <property type="match status" value="1"/>
</dbReference>
<keyword evidence="2" id="KW-0813">Transport</keyword>
<dbReference type="Gene3D" id="1.20.1250.20">
    <property type="entry name" value="MFS general substrate transporter like domains"/>
    <property type="match status" value="1"/>
</dbReference>
<feature type="transmembrane region" description="Helical" evidence="7">
    <location>
        <begin position="145"/>
        <end position="166"/>
    </location>
</feature>
<dbReference type="HOGENOM" id="CLU_1064039_0_0_2"/>
<dbReference type="STRING" id="384616.Pisl_0133"/>
<dbReference type="PANTHER" id="PTHR43045:SF1">
    <property type="entry name" value="SHIKIMATE TRANSPORTER"/>
    <property type="match status" value="1"/>
</dbReference>
<feature type="transmembrane region" description="Helical" evidence="7">
    <location>
        <begin position="30"/>
        <end position="48"/>
    </location>
</feature>
<dbReference type="SUPFAM" id="SSF103473">
    <property type="entry name" value="MFS general substrate transporter"/>
    <property type="match status" value="1"/>
</dbReference>
<evidence type="ECO:0000313" key="9">
    <source>
        <dbReference type="EMBL" id="ABL87316.1"/>
    </source>
</evidence>
<keyword evidence="3" id="KW-1003">Cell membrane</keyword>
<evidence type="ECO:0000256" key="3">
    <source>
        <dbReference type="ARBA" id="ARBA00022475"/>
    </source>
</evidence>
<feature type="transmembrane region" description="Helical" evidence="7">
    <location>
        <begin position="210"/>
        <end position="232"/>
    </location>
</feature>
<dbReference type="GO" id="GO:0022857">
    <property type="term" value="F:transmembrane transporter activity"/>
    <property type="evidence" value="ECO:0007669"/>
    <property type="project" value="InterPro"/>
</dbReference>
<comment type="subcellular location">
    <subcellularLocation>
        <location evidence="1">Cell membrane</location>
        <topology evidence="1">Multi-pass membrane protein</topology>
    </subcellularLocation>
</comment>
<protein>
    <submittedName>
        <fullName evidence="9">Permease (Major facilitator superfamily)</fullName>
    </submittedName>
</protein>
<sequence length="261" mass="27883">MPLGLLLAAGVMLILTYVLGDAAVSAWGWRVAFLLSLVLVVIGLFFRFKFGETLEYIEARKTVMQIENPVAAVFTKYWKELLVGILLAGAAGAVFYYGNTFLPNIASALKLVDAPTRFLAIVLFAVFDLLGIIASGFVAEKVGNVVPITLGIILFIIGALLINQALSNVPMFFAVAILTGLAHGIVYTPEAAFLAELFPTLVRTTDVSSAYQIGNTVFAGTAPYVMTVIMGVDRLLAGVYLAILATLGLVGVLTYALRVKK</sequence>
<evidence type="ECO:0000256" key="5">
    <source>
        <dbReference type="ARBA" id="ARBA00022989"/>
    </source>
</evidence>
<evidence type="ECO:0000256" key="4">
    <source>
        <dbReference type="ARBA" id="ARBA00022692"/>
    </source>
</evidence>
<dbReference type="InterPro" id="IPR011701">
    <property type="entry name" value="MFS"/>
</dbReference>
<feature type="transmembrane region" description="Helical" evidence="7">
    <location>
        <begin position="238"/>
        <end position="257"/>
    </location>
</feature>
<accession>A1RQT4</accession>
<keyword evidence="10" id="KW-1185">Reference proteome</keyword>
<dbReference type="PROSITE" id="PS50850">
    <property type="entry name" value="MFS"/>
    <property type="match status" value="1"/>
</dbReference>
<keyword evidence="5 7" id="KW-1133">Transmembrane helix</keyword>
<dbReference type="GO" id="GO:0005886">
    <property type="term" value="C:plasma membrane"/>
    <property type="evidence" value="ECO:0007669"/>
    <property type="project" value="UniProtKB-SubCell"/>
</dbReference>
<dbReference type="AlphaFoldDB" id="A1RQT4"/>
<evidence type="ECO:0000256" key="6">
    <source>
        <dbReference type="ARBA" id="ARBA00023136"/>
    </source>
</evidence>
<keyword evidence="4 7" id="KW-0812">Transmembrane</keyword>
<dbReference type="InterPro" id="IPR020846">
    <property type="entry name" value="MFS_dom"/>
</dbReference>
<dbReference type="eggNOG" id="arCOG02693">
    <property type="taxonomic scope" value="Archaea"/>
</dbReference>
<feature type="transmembrane region" description="Helical" evidence="7">
    <location>
        <begin position="172"/>
        <end position="198"/>
    </location>
</feature>
<dbReference type="PANTHER" id="PTHR43045">
    <property type="entry name" value="SHIKIMATE TRANSPORTER"/>
    <property type="match status" value="1"/>
</dbReference>
<feature type="transmembrane region" description="Helical" evidence="7">
    <location>
        <begin position="118"/>
        <end position="138"/>
    </location>
</feature>
<evidence type="ECO:0000259" key="8">
    <source>
        <dbReference type="PROSITE" id="PS50850"/>
    </source>
</evidence>
<dbReference type="PROSITE" id="PS00217">
    <property type="entry name" value="SUGAR_TRANSPORT_2"/>
    <property type="match status" value="1"/>
</dbReference>
<evidence type="ECO:0000256" key="1">
    <source>
        <dbReference type="ARBA" id="ARBA00004651"/>
    </source>
</evidence>
<keyword evidence="6 7" id="KW-0472">Membrane</keyword>
<name>A1RQT4_PYRIL</name>
<evidence type="ECO:0000256" key="7">
    <source>
        <dbReference type="SAM" id="Phobius"/>
    </source>
</evidence>
<proteinExistence type="predicted"/>
<feature type="transmembrane region" description="Helical" evidence="7">
    <location>
        <begin position="81"/>
        <end position="98"/>
    </location>
</feature>
<dbReference type="InterPro" id="IPR005829">
    <property type="entry name" value="Sugar_transporter_CS"/>
</dbReference>
<evidence type="ECO:0000313" key="10">
    <source>
        <dbReference type="Proteomes" id="UP000002595"/>
    </source>
</evidence>
<dbReference type="Proteomes" id="UP000002595">
    <property type="component" value="Chromosome"/>
</dbReference>
<dbReference type="KEGG" id="pis:Pisl_0133"/>
<reference evidence="9" key="1">
    <citation type="submission" date="2006-12" db="EMBL/GenBank/DDBJ databases">
        <title>Complete sequence of Pyrobaculum islandicum DSM 4184.</title>
        <authorList>
            <person name="Copeland A."/>
            <person name="Lucas S."/>
            <person name="Lapidus A."/>
            <person name="Barry K."/>
            <person name="Detter J.C."/>
            <person name="Glavina del Rio T."/>
            <person name="Dalin E."/>
            <person name="Tice H."/>
            <person name="Pitluck S."/>
            <person name="Meincke L."/>
            <person name="Brettin T."/>
            <person name="Bruce D."/>
            <person name="Han C."/>
            <person name="Tapia R."/>
            <person name="Gilna P."/>
            <person name="Schmutz J."/>
            <person name="Larimer F."/>
            <person name="Land M."/>
            <person name="Hauser L."/>
            <person name="Kyrpides N."/>
            <person name="Mikhailova N."/>
            <person name="Cozen A.E."/>
            <person name="Fitz-Gibbon S.T."/>
            <person name="House C.H."/>
            <person name="Saltikov C."/>
            <person name="Lowe T."/>
            <person name="Richardson P."/>
        </authorList>
    </citation>
    <scope>NUCLEOTIDE SEQUENCE [LARGE SCALE GENOMIC DNA]</scope>
    <source>
        <strain evidence="9">DSM 4184</strain>
    </source>
</reference>
<dbReference type="EMBL" id="CP000504">
    <property type="protein sequence ID" value="ABL87316.1"/>
    <property type="molecule type" value="Genomic_DNA"/>
</dbReference>
<feature type="domain" description="Major facilitator superfamily (MFS) profile" evidence="8">
    <location>
        <begin position="1"/>
        <end position="261"/>
    </location>
</feature>
<gene>
    <name evidence="9" type="ordered locus">Pisl_0133</name>
</gene>